<name>A0ABW5VV54_9MICO</name>
<evidence type="ECO:0000313" key="2">
    <source>
        <dbReference type="Proteomes" id="UP001597479"/>
    </source>
</evidence>
<dbReference type="RefSeq" id="WP_377184458.1">
    <property type="nucleotide sequence ID" value="NZ_JBHUOG010000002.1"/>
</dbReference>
<organism evidence="1 2">
    <name type="scientific">Promicromonospora vindobonensis</name>
    <dbReference type="NCBI Taxonomy" id="195748"/>
    <lineage>
        <taxon>Bacteria</taxon>
        <taxon>Bacillati</taxon>
        <taxon>Actinomycetota</taxon>
        <taxon>Actinomycetes</taxon>
        <taxon>Micrococcales</taxon>
        <taxon>Promicromonosporaceae</taxon>
        <taxon>Promicromonospora</taxon>
    </lineage>
</organism>
<sequence>MSTTADAETARSWLARAKVRQTGDLTWVDDDLGSELSANDVALDYSSWVFDDADLEVAMRFRIAFGLIDLLDEYWTTQEMHFPYCGSSRERPPAELWDGYRTRLEAPQVSEQVTQSLWYTWFECTDTSEEAFVALLGQDVERLEAGSVDDRFLRRADRVLTASGPVRWGVKMRAYEAAASVEALQPAVFRGLLRSYHDYFGDLEPGPARTILDGLGLAPDTEHLAELRTVLAAGHSSHVASPDAWAAAQKTLLP</sequence>
<protein>
    <submittedName>
        <fullName evidence="1">Uncharacterized protein</fullName>
    </submittedName>
</protein>
<accession>A0ABW5VV54</accession>
<dbReference type="Proteomes" id="UP001597479">
    <property type="component" value="Unassembled WGS sequence"/>
</dbReference>
<dbReference type="EMBL" id="JBHUOG010000002">
    <property type="protein sequence ID" value="MFD2794916.1"/>
    <property type="molecule type" value="Genomic_DNA"/>
</dbReference>
<gene>
    <name evidence="1" type="ORF">ACFS27_15255</name>
</gene>
<evidence type="ECO:0000313" key="1">
    <source>
        <dbReference type="EMBL" id="MFD2794916.1"/>
    </source>
</evidence>
<proteinExistence type="predicted"/>
<comment type="caution">
    <text evidence="1">The sequence shown here is derived from an EMBL/GenBank/DDBJ whole genome shotgun (WGS) entry which is preliminary data.</text>
</comment>
<reference evidence="2" key="1">
    <citation type="journal article" date="2019" name="Int. J. Syst. Evol. Microbiol.">
        <title>The Global Catalogue of Microorganisms (GCM) 10K type strain sequencing project: providing services to taxonomists for standard genome sequencing and annotation.</title>
        <authorList>
            <consortium name="The Broad Institute Genomics Platform"/>
            <consortium name="The Broad Institute Genome Sequencing Center for Infectious Disease"/>
            <person name="Wu L."/>
            <person name="Ma J."/>
        </authorList>
    </citation>
    <scope>NUCLEOTIDE SEQUENCE [LARGE SCALE GENOMIC DNA]</scope>
    <source>
        <strain evidence="2">CCM 7044</strain>
    </source>
</reference>
<keyword evidence="2" id="KW-1185">Reference proteome</keyword>